<dbReference type="KEGG" id="lbc:LACBIDRAFT_328709"/>
<reference evidence="1 2" key="1">
    <citation type="journal article" date="2008" name="Nature">
        <title>The genome of Laccaria bicolor provides insights into mycorrhizal symbiosis.</title>
        <authorList>
            <person name="Martin F."/>
            <person name="Aerts A."/>
            <person name="Ahren D."/>
            <person name="Brun A."/>
            <person name="Danchin E.G.J."/>
            <person name="Duchaussoy F."/>
            <person name="Gibon J."/>
            <person name="Kohler A."/>
            <person name="Lindquist E."/>
            <person name="Pereda V."/>
            <person name="Salamov A."/>
            <person name="Shapiro H.J."/>
            <person name="Wuyts J."/>
            <person name="Blaudez D."/>
            <person name="Buee M."/>
            <person name="Brokstein P."/>
            <person name="Canbaeck B."/>
            <person name="Cohen D."/>
            <person name="Courty P.E."/>
            <person name="Coutinho P.M."/>
            <person name="Delaruelle C."/>
            <person name="Detter J.C."/>
            <person name="Deveau A."/>
            <person name="DiFazio S."/>
            <person name="Duplessis S."/>
            <person name="Fraissinet-Tachet L."/>
            <person name="Lucic E."/>
            <person name="Frey-Klett P."/>
            <person name="Fourrey C."/>
            <person name="Feussner I."/>
            <person name="Gay G."/>
            <person name="Grimwood J."/>
            <person name="Hoegger P.J."/>
            <person name="Jain P."/>
            <person name="Kilaru S."/>
            <person name="Labbe J."/>
            <person name="Lin Y.C."/>
            <person name="Legue V."/>
            <person name="Le Tacon F."/>
            <person name="Marmeisse R."/>
            <person name="Melayah D."/>
            <person name="Montanini B."/>
            <person name="Muratet M."/>
            <person name="Nehls U."/>
            <person name="Niculita-Hirzel H."/>
            <person name="Oudot-Le Secq M.P."/>
            <person name="Peter M."/>
            <person name="Quesneville H."/>
            <person name="Rajashekar B."/>
            <person name="Reich M."/>
            <person name="Rouhier N."/>
            <person name="Schmutz J."/>
            <person name="Yin T."/>
            <person name="Chalot M."/>
            <person name="Henrissat B."/>
            <person name="Kuees U."/>
            <person name="Lucas S."/>
            <person name="Van de Peer Y."/>
            <person name="Podila G.K."/>
            <person name="Polle A."/>
            <person name="Pukkila P.J."/>
            <person name="Richardson P.M."/>
            <person name="Rouze P."/>
            <person name="Sanders I.R."/>
            <person name="Stajich J.E."/>
            <person name="Tunlid A."/>
            <person name="Tuskan G."/>
            <person name="Grigoriev I.V."/>
        </authorList>
    </citation>
    <scope>NUCLEOTIDE SEQUENCE [LARGE SCALE GENOMIC DNA]</scope>
    <source>
        <strain evidence="2">S238N-H82 / ATCC MYA-4686</strain>
    </source>
</reference>
<gene>
    <name evidence="1" type="ORF">LACBIDRAFT_328709</name>
</gene>
<organism evidence="2">
    <name type="scientific">Laccaria bicolor (strain S238N-H82 / ATCC MYA-4686)</name>
    <name type="common">Bicoloured deceiver</name>
    <name type="synonym">Laccaria laccata var. bicolor</name>
    <dbReference type="NCBI Taxonomy" id="486041"/>
    <lineage>
        <taxon>Eukaryota</taxon>
        <taxon>Fungi</taxon>
        <taxon>Dikarya</taxon>
        <taxon>Basidiomycota</taxon>
        <taxon>Agaricomycotina</taxon>
        <taxon>Agaricomycetes</taxon>
        <taxon>Agaricomycetidae</taxon>
        <taxon>Agaricales</taxon>
        <taxon>Agaricineae</taxon>
        <taxon>Hydnangiaceae</taxon>
        <taxon>Laccaria</taxon>
    </lineage>
</organism>
<proteinExistence type="predicted"/>
<accession>B0DFR3</accession>
<dbReference type="GeneID" id="6078390"/>
<sequence>MERGGRAGNDEYDSEDQRGCRISNISGIDYSSLHTPGGSKVNVTWSLNIERVFVCTNHSCLVSSVSSISRSTQHHAPILTRIRERQERKICGQVNALIGFYESEHWAQGEKATRIVGVMQVLSRIARVLNLTYPWFSSSLAKSIFNFRYVLGVNSPSSSNKSTKIFIKFYYLRSQFDAQPHSTENGNRFKATHPLKSSISDFKGL</sequence>
<dbReference type="Proteomes" id="UP000001194">
    <property type="component" value="Unassembled WGS sequence"/>
</dbReference>
<evidence type="ECO:0000313" key="1">
    <source>
        <dbReference type="EMBL" id="EDR06506.1"/>
    </source>
</evidence>
<dbReference type="HOGENOM" id="CLU_1337698_0_0_1"/>
<dbReference type="InParanoid" id="B0DFR3"/>
<evidence type="ECO:0000313" key="2">
    <source>
        <dbReference type="Proteomes" id="UP000001194"/>
    </source>
</evidence>
<dbReference type="AlphaFoldDB" id="B0DFR3"/>
<name>B0DFR3_LACBS</name>
<protein>
    <submittedName>
        <fullName evidence="1">Predicted protein</fullName>
    </submittedName>
</protein>
<dbReference type="EMBL" id="DS547108">
    <property type="protein sequence ID" value="EDR06506.1"/>
    <property type="molecule type" value="Genomic_DNA"/>
</dbReference>
<keyword evidence="2" id="KW-1185">Reference proteome</keyword>
<dbReference type="RefSeq" id="XP_001882878.1">
    <property type="nucleotide sequence ID" value="XM_001882843.1"/>
</dbReference>